<feature type="compositionally biased region" description="Basic and acidic residues" evidence="7">
    <location>
        <begin position="1518"/>
        <end position="1535"/>
    </location>
</feature>
<dbReference type="Ensembl" id="ENSLCAT00010005216.1">
    <property type="protein sequence ID" value="ENSLCAP00010005085.1"/>
    <property type="gene ID" value="ENSLCAG00010002579.1"/>
</dbReference>
<keyword evidence="6" id="KW-0325">Glycoprotein</keyword>
<feature type="domain" description="VWFA" evidence="9">
    <location>
        <begin position="34"/>
        <end position="145"/>
    </location>
</feature>
<dbReference type="PRINTS" id="PR00453">
    <property type="entry name" value="VWFADOMAIN"/>
</dbReference>
<keyword evidence="2" id="KW-0964">Secreted</keyword>
<evidence type="ECO:0000256" key="2">
    <source>
        <dbReference type="ARBA" id="ARBA00022525"/>
    </source>
</evidence>
<dbReference type="PANTHER" id="PTHR24023">
    <property type="entry name" value="COLLAGEN ALPHA"/>
    <property type="match status" value="1"/>
</dbReference>
<proteinExistence type="predicted"/>
<evidence type="ECO:0000256" key="1">
    <source>
        <dbReference type="ARBA" id="ARBA00004498"/>
    </source>
</evidence>
<keyword evidence="3" id="KW-0272">Extracellular matrix</keyword>
<feature type="region of interest" description="Disordered" evidence="7">
    <location>
        <begin position="1475"/>
        <end position="1771"/>
    </location>
</feature>
<feature type="compositionally biased region" description="Basic and acidic residues" evidence="7">
    <location>
        <begin position="1353"/>
        <end position="1366"/>
    </location>
</feature>
<feature type="compositionally biased region" description="Low complexity" evidence="7">
    <location>
        <begin position="1722"/>
        <end position="1738"/>
    </location>
</feature>
<dbReference type="FunFam" id="3.40.50.410:FF:000004">
    <property type="entry name" value="collagen alpha-6(VI) chain"/>
    <property type="match status" value="1"/>
</dbReference>
<feature type="compositionally biased region" description="Low complexity" evidence="7">
    <location>
        <begin position="1479"/>
        <end position="1497"/>
    </location>
</feature>
<feature type="compositionally biased region" description="Basic and acidic residues" evidence="7">
    <location>
        <begin position="1552"/>
        <end position="1573"/>
    </location>
</feature>
<dbReference type="SUPFAM" id="SSF53300">
    <property type="entry name" value="vWA-like"/>
    <property type="match status" value="2"/>
</dbReference>
<feature type="compositionally biased region" description="Basic and acidic residues" evidence="7">
    <location>
        <begin position="1245"/>
        <end position="1254"/>
    </location>
</feature>
<feature type="region of interest" description="Disordered" evidence="7">
    <location>
        <begin position="1213"/>
        <end position="1271"/>
    </location>
</feature>
<feature type="domain" description="Fibronectin type-III" evidence="10">
    <location>
        <begin position="203"/>
        <end position="298"/>
    </location>
</feature>
<feature type="domain" description="Fibronectin type-III" evidence="10">
    <location>
        <begin position="480"/>
        <end position="569"/>
    </location>
</feature>
<dbReference type="InterPro" id="IPR002035">
    <property type="entry name" value="VWF_A"/>
</dbReference>
<dbReference type="InterPro" id="IPR008160">
    <property type="entry name" value="Collagen"/>
</dbReference>
<dbReference type="SMART" id="SM00060">
    <property type="entry name" value="FN3"/>
    <property type="match status" value="6"/>
</dbReference>
<evidence type="ECO:0000259" key="10">
    <source>
        <dbReference type="PROSITE" id="PS50853"/>
    </source>
</evidence>
<feature type="domain" description="Fibronectin type-III" evidence="10">
    <location>
        <begin position="670"/>
        <end position="762"/>
    </location>
</feature>
<keyword evidence="5" id="KW-0677">Repeat</keyword>
<dbReference type="SUPFAM" id="SSF49265">
    <property type="entry name" value="Fibronectin type III"/>
    <property type="match status" value="5"/>
</dbReference>
<evidence type="ECO:0000256" key="4">
    <source>
        <dbReference type="ARBA" id="ARBA00022729"/>
    </source>
</evidence>
<dbReference type="InterPro" id="IPR050149">
    <property type="entry name" value="Collagen_superfamily"/>
</dbReference>
<dbReference type="CDD" id="cd00063">
    <property type="entry name" value="FN3"/>
    <property type="match status" value="6"/>
</dbReference>
<sequence>MGCSSVWIFLLSLFLSHQRVTAQTEACRTVVQADIVFLVDESWSVGQTSFSSVKGFISAIISSFQDSVVGAEGVRFGVTVFGDVPRMRIALTDYGSMEEVLRAIRDLPYEGGSRRIGDALQYLVDPVFSPAISRDHAPKVQRLSTHPAVYYGLDLSDKLYVQTNLHFSFPNCISLRVTLLYIFFISSLFLYHLKFPVEERLVGPRDLQVSELAHSSLRLTWSQATGDVTGYRLLVTPLTSRGHLLAPQQRQIDLKADVSTALVTELSPKTDYSLTVYAIYPSLIGDSVTVTTQTIKLVPVQQFLVQNATTDTVQARWASVRGATGYRLTWASPDGHIENINLGDNFNFYMIQGLRPGSEHTITINPIFGDIEGPVTTTTVKTLESSAVQTLKVSAVTTSTAVISWNSVPGATGYRLAWGPTPEFVGRDRPRQLALNGSTTEYHLKNVAHDTEYVLTLYVLFGSVVGPGITATFRTSPLGYVSNFKVTSYTSTNIDVEWSPIVGATEYKLSWNTDDSSLQSRYLDRSVLFHRIEDLNPQSTYIITICAVYGNSEGPEISLSQLTDYTVFFSAAVSDSEPIQAVKGVKVVDIGINFFTLSWRKTPGASGYKITWIPFLGGDEKSHVVPAASTTFTIRNLRESSAYKIQVSSMVANREGSPVLVTARTLDLPKVNGFAALNTTDSSTVLNWTQVAGVSGYLLSWRHISVLDTKTEILGPGFSSYKISDLLYGRTYIFTIRPLYGEVEGPISTVSVMALCISVGPDPPVVTVQSVPATAAPQFPRITTASQTASTTDTTIAHTATRTTRHPIAVPPVKTITTKKPSGQPSVTEAKIAYFIRSMCGKTKADIVFLVDESSSIGANNFIKMKEFIFRVVTYFPVIGPQGTQIAVVHYSDEPRIEFHLSDFKDRNSVLRALRALRYGGGNTKTGKGIGYVLQELFQESLGMRQDMPHVLVVITDGRAQDDVLPPSRIARALGVSVLAVGVSNADIDELNKIAAPTTYKNIFFSPTFDDFPSIEREFINSICSDELLSEFKLNDEGPPGTDGIPGLPGRPGRTGPPGSAGQRVTKFRTTQNFTLMWLKFILFKFDSENGICFFLLFGPQGPPGVPGVNGSPGLPGQQGPPGSPGISIKVTFNLPRKHLFFSLLCFFLAVSHTQTVTHTHTHTWKLLLRISPDKCLFLQGEEGIGIQGIQGPRGQPGEKVHHHELWKKINHDGSPGFGIPGQQGPKGENGERGNVGLSGKPGPKGHDGAKGDKGNIGLPGNPGEPGLRGKDVTLFDSILMVDQGPLGLPGRPGDPGEKGDSGKPGLPGPEGKPGLPGSSVVFVKNVYICLQGGSGRDGLDGLPGKPGVKGEPGQKGEPGLRGEKGDQGRVGIAGMPGLPGTPVSIVLTLPVHPLYVSNGYSQCRSQQLRQQNKIYCCFRNVISMSLPFFHLNDQAEKISLNYSKVIEELSNNIKQVTFKSVFIFQTFHLSLSSSSVLPQGEPGEQGPPGAQGIQGIRGNAGIQGSPGLRGLPGDPGEPGREVHHCIILRVGERGKRGRNGSPGAPGSRGEPGPKGERGPPGFDGDKGEKGEDGPPGVKGLKGDAGTKGALGRFGARGPVGQKGDPGEPGLNGVMGRNGDHGIDGTKGDKGDIGLQGQKGDQGDPGEPGLPGDKGEKGEKGFRGLPGRIGSPGLDGEKGDMGIPGTPGMPGLNGLTGRKGDKGEGGVNGADGDPGVKGDKGAAGFPGFPGFKGSAGSPGRDGDEGQPGPPGPRGDTGPKVQHACSLSIQGY</sequence>
<comment type="subcellular location">
    <subcellularLocation>
        <location evidence="1">Secreted</location>
        <location evidence="1">Extracellular space</location>
        <location evidence="1">Extracellular matrix</location>
    </subcellularLocation>
</comment>
<dbReference type="Gene3D" id="3.40.50.410">
    <property type="entry name" value="von Willebrand factor, type A domain"/>
    <property type="match status" value="2"/>
</dbReference>
<dbReference type="PANTHER" id="PTHR24023:SF1082">
    <property type="entry name" value="COLLAGEN TRIPLE HELIX REPEAT"/>
    <property type="match status" value="1"/>
</dbReference>
<keyword evidence="12" id="KW-1185">Reference proteome</keyword>
<dbReference type="InterPro" id="IPR036116">
    <property type="entry name" value="FN3_sf"/>
</dbReference>
<feature type="compositionally biased region" description="Basic and acidic residues" evidence="7">
    <location>
        <begin position="1653"/>
        <end position="1662"/>
    </location>
</feature>
<dbReference type="Gene3D" id="2.60.40.10">
    <property type="entry name" value="Immunoglobulins"/>
    <property type="match status" value="6"/>
</dbReference>
<feature type="domain" description="Fibronectin type-III" evidence="10">
    <location>
        <begin position="299"/>
        <end position="386"/>
    </location>
</feature>
<evidence type="ECO:0000256" key="6">
    <source>
        <dbReference type="ARBA" id="ARBA00023180"/>
    </source>
</evidence>
<reference evidence="11" key="3">
    <citation type="submission" date="2025-09" db="UniProtKB">
        <authorList>
            <consortium name="Ensembl"/>
        </authorList>
    </citation>
    <scope>IDENTIFICATION</scope>
</reference>
<feature type="domain" description="VWFA" evidence="9">
    <location>
        <begin position="846"/>
        <end position="1023"/>
    </location>
</feature>
<feature type="compositionally biased region" description="Low complexity" evidence="7">
    <location>
        <begin position="1045"/>
        <end position="1062"/>
    </location>
</feature>
<dbReference type="Pfam" id="PF00092">
    <property type="entry name" value="VWA"/>
    <property type="match status" value="2"/>
</dbReference>
<feature type="region of interest" description="Disordered" evidence="7">
    <location>
        <begin position="1339"/>
        <end position="1366"/>
    </location>
</feature>
<dbReference type="PROSITE" id="PS50234">
    <property type="entry name" value="VWFA"/>
    <property type="match status" value="2"/>
</dbReference>
<evidence type="ECO:0000313" key="12">
    <source>
        <dbReference type="Proteomes" id="UP000314980"/>
    </source>
</evidence>
<evidence type="ECO:0000256" key="7">
    <source>
        <dbReference type="SAM" id="MobiDB-lite"/>
    </source>
</evidence>
<dbReference type="GO" id="GO:0031012">
    <property type="term" value="C:extracellular matrix"/>
    <property type="evidence" value="ECO:0007669"/>
    <property type="project" value="TreeGrafter"/>
</dbReference>
<dbReference type="Gene3D" id="1.20.5.320">
    <property type="entry name" value="6-Phosphogluconate Dehydrogenase, domain 3"/>
    <property type="match status" value="1"/>
</dbReference>
<dbReference type="InterPro" id="IPR036465">
    <property type="entry name" value="vWFA_dom_sf"/>
</dbReference>
<dbReference type="GeneTree" id="ENSGT00940000162238"/>
<dbReference type="InterPro" id="IPR013783">
    <property type="entry name" value="Ig-like_fold"/>
</dbReference>
<dbReference type="GO" id="GO:0005615">
    <property type="term" value="C:extracellular space"/>
    <property type="evidence" value="ECO:0007669"/>
    <property type="project" value="TreeGrafter"/>
</dbReference>
<reference evidence="12" key="1">
    <citation type="submission" date="2015-09" db="EMBL/GenBank/DDBJ databases">
        <authorList>
            <person name="Sai Rama Sridatta P."/>
        </authorList>
    </citation>
    <scope>NUCLEOTIDE SEQUENCE [LARGE SCALE GENOMIC DNA]</scope>
</reference>
<name>A0A4W6C0G7_LATCA</name>
<dbReference type="SMART" id="SM00327">
    <property type="entry name" value="VWA"/>
    <property type="match status" value="2"/>
</dbReference>
<dbReference type="Proteomes" id="UP000314980">
    <property type="component" value="Unassembled WGS sequence"/>
</dbReference>
<protein>
    <submittedName>
        <fullName evidence="11">Collagen type VII alpha 1-like</fullName>
    </submittedName>
</protein>
<dbReference type="Pfam" id="PF00041">
    <property type="entry name" value="fn3"/>
    <property type="match status" value="3"/>
</dbReference>
<feature type="chain" id="PRO_5021233218" evidence="8">
    <location>
        <begin position="23"/>
        <end position="1771"/>
    </location>
</feature>
<feature type="region of interest" description="Disordered" evidence="7">
    <location>
        <begin position="1284"/>
        <end position="1318"/>
    </location>
</feature>
<feature type="region of interest" description="Disordered" evidence="7">
    <location>
        <begin position="1035"/>
        <end position="1065"/>
    </location>
</feature>
<accession>A0A4W6C0G7</accession>
<evidence type="ECO:0000256" key="8">
    <source>
        <dbReference type="SAM" id="SignalP"/>
    </source>
</evidence>
<dbReference type="Pfam" id="PF01391">
    <property type="entry name" value="Collagen"/>
    <property type="match status" value="5"/>
</dbReference>
<feature type="domain" description="Fibronectin type-III" evidence="10">
    <location>
        <begin position="387"/>
        <end position="479"/>
    </location>
</feature>
<organism evidence="11 12">
    <name type="scientific">Lates calcarifer</name>
    <name type="common">Barramundi</name>
    <name type="synonym">Holocentrus calcarifer</name>
    <dbReference type="NCBI Taxonomy" id="8187"/>
    <lineage>
        <taxon>Eukaryota</taxon>
        <taxon>Metazoa</taxon>
        <taxon>Chordata</taxon>
        <taxon>Craniata</taxon>
        <taxon>Vertebrata</taxon>
        <taxon>Euteleostomi</taxon>
        <taxon>Actinopterygii</taxon>
        <taxon>Neopterygii</taxon>
        <taxon>Teleostei</taxon>
        <taxon>Neoteleostei</taxon>
        <taxon>Acanthomorphata</taxon>
        <taxon>Carangaria</taxon>
        <taxon>Carangaria incertae sedis</taxon>
        <taxon>Centropomidae</taxon>
        <taxon>Lates</taxon>
    </lineage>
</organism>
<evidence type="ECO:0000259" key="9">
    <source>
        <dbReference type="PROSITE" id="PS50234"/>
    </source>
</evidence>
<feature type="compositionally biased region" description="Basic and acidic residues" evidence="7">
    <location>
        <begin position="1618"/>
        <end position="1632"/>
    </location>
</feature>
<evidence type="ECO:0000256" key="5">
    <source>
        <dbReference type="ARBA" id="ARBA00022737"/>
    </source>
</evidence>
<keyword evidence="4 8" id="KW-0732">Signal</keyword>
<evidence type="ECO:0000256" key="3">
    <source>
        <dbReference type="ARBA" id="ARBA00022530"/>
    </source>
</evidence>
<evidence type="ECO:0000313" key="11">
    <source>
        <dbReference type="Ensembl" id="ENSLCAP00010005085.1"/>
    </source>
</evidence>
<dbReference type="InterPro" id="IPR003961">
    <property type="entry name" value="FN3_dom"/>
</dbReference>
<feature type="signal peptide" evidence="8">
    <location>
        <begin position="1"/>
        <end position="22"/>
    </location>
</feature>
<reference evidence="11" key="2">
    <citation type="submission" date="2025-08" db="UniProtKB">
        <authorList>
            <consortium name="Ensembl"/>
        </authorList>
    </citation>
    <scope>IDENTIFICATION</scope>
</reference>
<feature type="domain" description="Fibronectin type-III" evidence="10">
    <location>
        <begin position="581"/>
        <end position="669"/>
    </location>
</feature>
<dbReference type="PROSITE" id="PS50853">
    <property type="entry name" value="FN3"/>
    <property type="match status" value="6"/>
</dbReference>
<dbReference type="InParanoid" id="A0A4W6C0G7"/>